<evidence type="ECO:0000313" key="1">
    <source>
        <dbReference type="EMBL" id="MBV6324369.1"/>
    </source>
</evidence>
<evidence type="ECO:0000313" key="3">
    <source>
        <dbReference type="Proteomes" id="UP001155901"/>
    </source>
</evidence>
<protein>
    <submittedName>
        <fullName evidence="1">Uncharacterized protein</fullName>
    </submittedName>
</protein>
<organism evidence="1 3">
    <name type="scientific">Duganella violaceipulchra</name>
    <dbReference type="NCBI Taxonomy" id="2849652"/>
    <lineage>
        <taxon>Bacteria</taxon>
        <taxon>Pseudomonadati</taxon>
        <taxon>Pseudomonadota</taxon>
        <taxon>Betaproteobacteria</taxon>
        <taxon>Burkholderiales</taxon>
        <taxon>Oxalobacteraceae</taxon>
        <taxon>Telluria group</taxon>
        <taxon>Duganella</taxon>
    </lineage>
</organism>
<reference evidence="1" key="1">
    <citation type="submission" date="2021-07" db="EMBL/GenBank/DDBJ databases">
        <title>Characterization of violacein-producing bacteria and related species.</title>
        <authorList>
            <person name="Wilson H.S."/>
            <person name="De Leon M.E."/>
        </authorList>
    </citation>
    <scope>NUCLEOTIDE SEQUENCE</scope>
    <source>
        <strain evidence="1">HSC-15S17</strain>
    </source>
</reference>
<dbReference type="EMBL" id="JALJZU010000002">
    <property type="protein sequence ID" value="MCP2007237.1"/>
    <property type="molecule type" value="Genomic_DNA"/>
</dbReference>
<comment type="caution">
    <text evidence="1">The sequence shown here is derived from an EMBL/GenBank/DDBJ whole genome shotgun (WGS) entry which is preliminary data.</text>
</comment>
<evidence type="ECO:0000313" key="4">
    <source>
        <dbReference type="Proteomes" id="UP001162889"/>
    </source>
</evidence>
<evidence type="ECO:0000313" key="2">
    <source>
        <dbReference type="EMBL" id="MCP2007237.1"/>
    </source>
</evidence>
<dbReference type="Proteomes" id="UP001162889">
    <property type="component" value="Unassembled WGS sequence"/>
</dbReference>
<reference evidence="2" key="2">
    <citation type="submission" date="2022-03" db="EMBL/GenBank/DDBJ databases">
        <title>Genome Encyclopedia of Bacteria and Archaea VI: Functional Genomics of Type Strains.</title>
        <authorList>
            <person name="Whitman W."/>
        </authorList>
    </citation>
    <scope>NUCLEOTIDE SEQUENCE</scope>
    <source>
        <strain evidence="2">HSC-15S17</strain>
    </source>
</reference>
<proteinExistence type="predicted"/>
<dbReference type="EMBL" id="JAHTGR010000016">
    <property type="protein sequence ID" value="MBV6324369.1"/>
    <property type="molecule type" value="Genomic_DNA"/>
</dbReference>
<dbReference type="Proteomes" id="UP001155901">
    <property type="component" value="Unassembled WGS sequence"/>
</dbReference>
<dbReference type="AlphaFoldDB" id="A0AA41L5N2"/>
<dbReference type="RefSeq" id="WP_217945290.1">
    <property type="nucleotide sequence ID" value="NZ_JAHTGR010000016.1"/>
</dbReference>
<keyword evidence="4" id="KW-1185">Reference proteome</keyword>
<name>A0AA41L5N2_9BURK</name>
<gene>
    <name evidence="1" type="ORF">KVP70_25875</name>
    <name evidence="2" type="ORF">L1274_000930</name>
</gene>
<sequence length="143" mass="15028">MTPQEAEALVREGAAIDAGAAAHSEAAASGNLDERGQIVAPDENARAMEWFMVPKVIAWAITAVFPETAPNYSDAKCMELAHAIVPVADKYGLSGVGDSPELMLLLATGMFCAPGYLAHKGRKEKAIAEEKARLEGGSDGSRE</sequence>
<accession>A0AA41L5N2</accession>